<evidence type="ECO:0000256" key="1">
    <source>
        <dbReference type="ARBA" id="ARBA00001971"/>
    </source>
</evidence>
<dbReference type="SUPFAM" id="SSF48264">
    <property type="entry name" value="Cytochrome P450"/>
    <property type="match status" value="1"/>
</dbReference>
<protein>
    <recommendedName>
        <fullName evidence="5">unspecific monooxygenase</fullName>
        <ecNumber evidence="5">1.14.14.1</ecNumber>
    </recommendedName>
</protein>
<dbReference type="PANTHER" id="PTHR24292:SF104">
    <property type="entry name" value="CYTOCHROME P450 308A1-RELATED"/>
    <property type="match status" value="1"/>
</dbReference>
<keyword evidence="12 16" id="KW-0503">Monooxygenase</keyword>
<dbReference type="GO" id="GO:0016712">
    <property type="term" value="F:oxidoreductase activity, acting on paired donors, with incorporation or reduction of molecular oxygen, reduced flavin or flavoprotein as one donor, and incorporation of one atom of oxygen"/>
    <property type="evidence" value="ECO:0007669"/>
    <property type="project" value="UniProtKB-EC"/>
</dbReference>
<evidence type="ECO:0000256" key="2">
    <source>
        <dbReference type="ARBA" id="ARBA00004174"/>
    </source>
</evidence>
<dbReference type="CDD" id="cd11056">
    <property type="entry name" value="CYP6-like"/>
    <property type="match status" value="1"/>
</dbReference>
<dbReference type="GO" id="GO:0020037">
    <property type="term" value="F:heme binding"/>
    <property type="evidence" value="ECO:0007669"/>
    <property type="project" value="InterPro"/>
</dbReference>
<reference evidence="18" key="1">
    <citation type="submission" date="2014-10" db="EMBL/GenBank/DDBJ databases">
        <title>Identification of cytochrome P450 monooxygenase genes in the rice leaffolder, Cnaphalocrocis medinalis.</title>
        <authorList>
            <person name="Liu S."/>
        </authorList>
    </citation>
    <scope>NUCLEOTIDE SEQUENCE</scope>
    <source>
        <strain evidence="18">HF</strain>
    </source>
</reference>
<comment type="cofactor">
    <cofactor evidence="1 15">
        <name>heme</name>
        <dbReference type="ChEBI" id="CHEBI:30413"/>
    </cofactor>
</comment>
<comment type="subcellular location">
    <subcellularLocation>
        <location evidence="3">Endoplasmic reticulum membrane</location>
        <topology evidence="3">Peripheral membrane protein</topology>
    </subcellularLocation>
    <subcellularLocation>
        <location evidence="2">Microsome membrane</location>
        <topology evidence="2">Peripheral membrane protein</topology>
    </subcellularLocation>
</comment>
<dbReference type="EMBL" id="KP001134">
    <property type="protein sequence ID" value="AJN91179.1"/>
    <property type="molecule type" value="mRNA"/>
</dbReference>
<feature type="binding site" description="axial binding residue" evidence="15">
    <location>
        <position position="439"/>
    </location>
    <ligand>
        <name>heme</name>
        <dbReference type="ChEBI" id="CHEBI:30413"/>
    </ligand>
    <ligandPart>
        <name>Fe</name>
        <dbReference type="ChEBI" id="CHEBI:18248"/>
    </ligandPart>
</feature>
<sequence>MLWLWLIGLIVGLVFIFIYITGAHNEGYWKKRGVYFSKENPVMGPMLNFLLQDRPLFQVFGDLYKKHPNEPAIGIGSFWTPSILIKDPTNIYHVLQTDFNSFNHRGMEPLDGDKLSDNILFQNGVRWKMVRQSMTPIFTSAKLKNMYYIIDKSAQDFIVHLKDHPEKLEENLFETLSSFCSAAISAAVFGIDTESVFDSPLLNMARKSTAPSLKTNIKFVFNLLLPKLSKMIGLQVFKEHEDFFIGAIRKVIEDRKASKVKMHDFADLCLSIEEKGTMIDKNTNYKVEPSVDLFAAQAFFFFIAGVEPCALAGRATLLELGRHPEYLKQVHEEIDAAFREHGQLTFDVINSLEVLEKVYTEALRIHPPVGTLTRQCSEDSVLPVGNIKIDKGTQIFLPIYNIHHDEKHYPNPSVFDPERWSQGANKDLYMPFGKGNRLCIGARYATLQVKAGLVHLLRHYTVEVHQVLSGPPKYVKHMIQVNLTNFEVKLVPRYVK</sequence>
<evidence type="ECO:0000256" key="17">
    <source>
        <dbReference type="SAM" id="Phobius"/>
    </source>
</evidence>
<evidence type="ECO:0000256" key="10">
    <source>
        <dbReference type="ARBA" id="ARBA00023002"/>
    </source>
</evidence>
<evidence type="ECO:0000256" key="11">
    <source>
        <dbReference type="ARBA" id="ARBA00023004"/>
    </source>
</evidence>
<evidence type="ECO:0000256" key="8">
    <source>
        <dbReference type="ARBA" id="ARBA00022824"/>
    </source>
</evidence>
<keyword evidence="10 16" id="KW-0560">Oxidoreductase</keyword>
<evidence type="ECO:0000256" key="15">
    <source>
        <dbReference type="PIRSR" id="PIRSR602401-1"/>
    </source>
</evidence>
<comment type="catalytic activity">
    <reaction evidence="14">
        <text>an organic molecule + reduced [NADPH--hemoprotein reductase] + O2 = an alcohol + oxidized [NADPH--hemoprotein reductase] + H2O + H(+)</text>
        <dbReference type="Rhea" id="RHEA:17149"/>
        <dbReference type="Rhea" id="RHEA-COMP:11964"/>
        <dbReference type="Rhea" id="RHEA-COMP:11965"/>
        <dbReference type="ChEBI" id="CHEBI:15377"/>
        <dbReference type="ChEBI" id="CHEBI:15378"/>
        <dbReference type="ChEBI" id="CHEBI:15379"/>
        <dbReference type="ChEBI" id="CHEBI:30879"/>
        <dbReference type="ChEBI" id="CHEBI:57618"/>
        <dbReference type="ChEBI" id="CHEBI:58210"/>
        <dbReference type="ChEBI" id="CHEBI:142491"/>
        <dbReference type="EC" id="1.14.14.1"/>
    </reaction>
</comment>
<keyword evidence="11 15" id="KW-0408">Iron</keyword>
<keyword evidence="17" id="KW-0812">Transmembrane</keyword>
<evidence type="ECO:0000256" key="12">
    <source>
        <dbReference type="ARBA" id="ARBA00023033"/>
    </source>
</evidence>
<evidence type="ECO:0000256" key="13">
    <source>
        <dbReference type="ARBA" id="ARBA00023136"/>
    </source>
</evidence>
<keyword evidence="6 15" id="KW-0349">Heme</keyword>
<evidence type="ECO:0000256" key="16">
    <source>
        <dbReference type="RuleBase" id="RU000461"/>
    </source>
</evidence>
<dbReference type="PANTHER" id="PTHR24292">
    <property type="entry name" value="CYTOCHROME P450"/>
    <property type="match status" value="1"/>
</dbReference>
<evidence type="ECO:0000256" key="6">
    <source>
        <dbReference type="ARBA" id="ARBA00022617"/>
    </source>
</evidence>
<proteinExistence type="evidence at transcript level"/>
<dbReference type="Gene3D" id="1.10.630.10">
    <property type="entry name" value="Cytochrome P450"/>
    <property type="match status" value="1"/>
</dbReference>
<evidence type="ECO:0000256" key="7">
    <source>
        <dbReference type="ARBA" id="ARBA00022723"/>
    </source>
</evidence>
<dbReference type="GO" id="GO:0005789">
    <property type="term" value="C:endoplasmic reticulum membrane"/>
    <property type="evidence" value="ECO:0007669"/>
    <property type="project" value="UniProtKB-SubCell"/>
</dbReference>
<dbReference type="InterPro" id="IPR050476">
    <property type="entry name" value="Insect_CytP450_Detox"/>
</dbReference>
<keyword evidence="17" id="KW-1133">Transmembrane helix</keyword>
<dbReference type="Pfam" id="PF00067">
    <property type="entry name" value="p450"/>
    <property type="match status" value="1"/>
</dbReference>
<evidence type="ECO:0000256" key="3">
    <source>
        <dbReference type="ARBA" id="ARBA00004406"/>
    </source>
</evidence>
<dbReference type="InterPro" id="IPR017972">
    <property type="entry name" value="Cyt_P450_CS"/>
</dbReference>
<name>A0A0C5C1M8_CNAME</name>
<organism evidence="18">
    <name type="scientific">Cnaphalocrocis medinalis</name>
    <name type="common">Rice leaffolder moth</name>
    <dbReference type="NCBI Taxonomy" id="437488"/>
    <lineage>
        <taxon>Eukaryota</taxon>
        <taxon>Metazoa</taxon>
        <taxon>Ecdysozoa</taxon>
        <taxon>Arthropoda</taxon>
        <taxon>Hexapoda</taxon>
        <taxon>Insecta</taxon>
        <taxon>Pterygota</taxon>
        <taxon>Neoptera</taxon>
        <taxon>Endopterygota</taxon>
        <taxon>Lepidoptera</taxon>
        <taxon>Glossata</taxon>
        <taxon>Ditrysia</taxon>
        <taxon>Pyraloidea</taxon>
        <taxon>Crambidae</taxon>
        <taxon>Pyraustinae</taxon>
        <taxon>Cnaphalocrocis</taxon>
    </lineage>
</organism>
<evidence type="ECO:0000256" key="4">
    <source>
        <dbReference type="ARBA" id="ARBA00010617"/>
    </source>
</evidence>
<keyword evidence="13 17" id="KW-0472">Membrane</keyword>
<keyword evidence="7 15" id="KW-0479">Metal-binding</keyword>
<evidence type="ECO:0000256" key="9">
    <source>
        <dbReference type="ARBA" id="ARBA00022848"/>
    </source>
</evidence>
<dbReference type="AlphaFoldDB" id="A0A0C5C1M8"/>
<dbReference type="EC" id="1.14.14.1" evidence="5"/>
<evidence type="ECO:0000313" key="18">
    <source>
        <dbReference type="EMBL" id="AJN91179.1"/>
    </source>
</evidence>
<dbReference type="PRINTS" id="PR00385">
    <property type="entry name" value="P450"/>
</dbReference>
<comment type="similarity">
    <text evidence="4 16">Belongs to the cytochrome P450 family.</text>
</comment>
<keyword evidence="9" id="KW-0492">Microsome</keyword>
<dbReference type="InterPro" id="IPR002401">
    <property type="entry name" value="Cyt_P450_E_grp-I"/>
</dbReference>
<evidence type="ECO:0000256" key="5">
    <source>
        <dbReference type="ARBA" id="ARBA00012109"/>
    </source>
</evidence>
<dbReference type="PRINTS" id="PR00463">
    <property type="entry name" value="EP450I"/>
</dbReference>
<accession>A0A0C5C1M8</accession>
<dbReference type="InterPro" id="IPR036396">
    <property type="entry name" value="Cyt_P450_sf"/>
</dbReference>
<dbReference type="PROSITE" id="PS00086">
    <property type="entry name" value="CYTOCHROME_P450"/>
    <property type="match status" value="1"/>
</dbReference>
<feature type="transmembrane region" description="Helical" evidence="17">
    <location>
        <begin position="6"/>
        <end position="23"/>
    </location>
</feature>
<keyword evidence="8" id="KW-0256">Endoplasmic reticulum</keyword>
<dbReference type="InterPro" id="IPR001128">
    <property type="entry name" value="Cyt_P450"/>
</dbReference>
<dbReference type="GO" id="GO:0005506">
    <property type="term" value="F:iron ion binding"/>
    <property type="evidence" value="ECO:0007669"/>
    <property type="project" value="InterPro"/>
</dbReference>
<evidence type="ECO:0000256" key="14">
    <source>
        <dbReference type="ARBA" id="ARBA00047827"/>
    </source>
</evidence>